<dbReference type="AlphaFoldDB" id="A0A9D1XCC1"/>
<sequence>MKNRQDGTEYTLNRSSGLDGTIAYTFESSEEPIQESNIEVTVPVLYVEVPADETLTIPLNGASDLIDIEVKEDANGLVLSFTSMDLYHLPYDLVLISGGDAYDNFGVS</sequence>
<reference evidence="1" key="1">
    <citation type="journal article" date="2021" name="PeerJ">
        <title>Extensive microbial diversity within the chicken gut microbiome revealed by metagenomics and culture.</title>
        <authorList>
            <person name="Gilroy R."/>
            <person name="Ravi A."/>
            <person name="Getino M."/>
            <person name="Pursley I."/>
            <person name="Horton D.L."/>
            <person name="Alikhan N.F."/>
            <person name="Baker D."/>
            <person name="Gharbi K."/>
            <person name="Hall N."/>
            <person name="Watson M."/>
            <person name="Adriaenssens E.M."/>
            <person name="Foster-Nyarko E."/>
            <person name="Jarju S."/>
            <person name="Secka A."/>
            <person name="Antonio M."/>
            <person name="Oren A."/>
            <person name="Chaudhuri R.R."/>
            <person name="La Ragione R."/>
            <person name="Hildebrand F."/>
            <person name="Pallen M.J."/>
        </authorList>
    </citation>
    <scope>NUCLEOTIDE SEQUENCE</scope>
    <source>
        <strain evidence="1">CHK183-1962</strain>
    </source>
</reference>
<reference evidence="1" key="2">
    <citation type="submission" date="2021-04" db="EMBL/GenBank/DDBJ databases">
        <authorList>
            <person name="Gilroy R."/>
        </authorList>
    </citation>
    <scope>NUCLEOTIDE SEQUENCE</scope>
    <source>
        <strain evidence="1">CHK183-1962</strain>
    </source>
</reference>
<gene>
    <name evidence="1" type="ORF">H9734_03455</name>
</gene>
<accession>A0A9D1XCC1</accession>
<proteinExistence type="predicted"/>
<dbReference type="Proteomes" id="UP000886890">
    <property type="component" value="Unassembled WGS sequence"/>
</dbReference>
<comment type="caution">
    <text evidence="1">The sequence shown here is derived from an EMBL/GenBank/DDBJ whole genome shotgun (WGS) entry which is preliminary data.</text>
</comment>
<dbReference type="EMBL" id="DXEK01000055">
    <property type="protein sequence ID" value="HIX76639.1"/>
    <property type="molecule type" value="Genomic_DNA"/>
</dbReference>
<protein>
    <submittedName>
        <fullName evidence="1">Uncharacterized protein</fullName>
    </submittedName>
</protein>
<name>A0A9D1XCC1_9FIRM</name>
<evidence type="ECO:0000313" key="1">
    <source>
        <dbReference type="EMBL" id="HIX76639.1"/>
    </source>
</evidence>
<evidence type="ECO:0000313" key="2">
    <source>
        <dbReference type="Proteomes" id="UP000886890"/>
    </source>
</evidence>
<organism evidence="1 2">
    <name type="scientific">Candidatus Fusicatenibacter merdavium</name>
    <dbReference type="NCBI Taxonomy" id="2838600"/>
    <lineage>
        <taxon>Bacteria</taxon>
        <taxon>Bacillati</taxon>
        <taxon>Bacillota</taxon>
        <taxon>Clostridia</taxon>
        <taxon>Lachnospirales</taxon>
        <taxon>Lachnospiraceae</taxon>
        <taxon>Fusicatenibacter</taxon>
    </lineage>
</organism>